<dbReference type="FunFam" id="3.20.20.10:FF:000018">
    <property type="entry name" value="Pyridoxal phosphate homeostasis protein"/>
    <property type="match status" value="1"/>
</dbReference>
<organism evidence="4">
    <name type="scientific">marine metagenome</name>
    <dbReference type="NCBI Taxonomy" id="408172"/>
    <lineage>
        <taxon>unclassified sequences</taxon>
        <taxon>metagenomes</taxon>
        <taxon>ecological metagenomes</taxon>
    </lineage>
</organism>
<dbReference type="InterPro" id="IPR011078">
    <property type="entry name" value="PyrdxlP_homeostasis"/>
</dbReference>
<dbReference type="PANTHER" id="PTHR10146">
    <property type="entry name" value="PROLINE SYNTHETASE CO-TRANSCRIBED BACTERIAL HOMOLOG PROTEIN"/>
    <property type="match status" value="1"/>
</dbReference>
<reference evidence="4" key="1">
    <citation type="submission" date="2018-05" db="EMBL/GenBank/DDBJ databases">
        <authorList>
            <person name="Lanie J.A."/>
            <person name="Ng W.-L."/>
            <person name="Kazmierczak K.M."/>
            <person name="Andrzejewski T.M."/>
            <person name="Davidsen T.M."/>
            <person name="Wayne K.J."/>
            <person name="Tettelin H."/>
            <person name="Glass J.I."/>
            <person name="Rusch D."/>
            <person name="Podicherti R."/>
            <person name="Tsui H.-C.T."/>
            <person name="Winkler M.E."/>
        </authorList>
    </citation>
    <scope>NUCLEOTIDE SEQUENCE</scope>
</reference>
<dbReference type="Pfam" id="PF01168">
    <property type="entry name" value="Ala_racemase_N"/>
    <property type="match status" value="1"/>
</dbReference>
<dbReference type="SUPFAM" id="SSF51419">
    <property type="entry name" value="PLP-binding barrel"/>
    <property type="match status" value="1"/>
</dbReference>
<gene>
    <name evidence="4" type="ORF">METZ01_LOCUS206612</name>
</gene>
<evidence type="ECO:0000256" key="1">
    <source>
        <dbReference type="ARBA" id="ARBA00022898"/>
    </source>
</evidence>
<dbReference type="PANTHER" id="PTHR10146:SF14">
    <property type="entry name" value="PYRIDOXAL PHOSPHATE HOMEOSTASIS PROTEIN"/>
    <property type="match status" value="1"/>
</dbReference>
<dbReference type="PIRSF" id="PIRSF004848">
    <property type="entry name" value="YBL036c_PLPDEIII"/>
    <property type="match status" value="1"/>
</dbReference>
<keyword evidence="1" id="KW-0663">Pyridoxal phosphate</keyword>
<proteinExistence type="inferred from homology"/>
<dbReference type="EMBL" id="UINC01046131">
    <property type="protein sequence ID" value="SVB53758.1"/>
    <property type="molecule type" value="Genomic_DNA"/>
</dbReference>
<feature type="region of interest" description="Disordered" evidence="2">
    <location>
        <begin position="1"/>
        <end position="24"/>
    </location>
</feature>
<dbReference type="Gene3D" id="3.20.20.10">
    <property type="entry name" value="Alanine racemase"/>
    <property type="match status" value="1"/>
</dbReference>
<evidence type="ECO:0000259" key="3">
    <source>
        <dbReference type="Pfam" id="PF01168"/>
    </source>
</evidence>
<dbReference type="InterPro" id="IPR001608">
    <property type="entry name" value="Ala_racemase_N"/>
</dbReference>
<feature type="domain" description="Alanine racemase N-terminal" evidence="3">
    <location>
        <begin position="29"/>
        <end position="251"/>
    </location>
</feature>
<feature type="compositionally biased region" description="Basic and acidic residues" evidence="2">
    <location>
        <begin position="1"/>
        <end position="15"/>
    </location>
</feature>
<dbReference type="NCBIfam" id="TIGR00044">
    <property type="entry name" value="YggS family pyridoxal phosphate-dependent enzyme"/>
    <property type="match status" value="1"/>
</dbReference>
<evidence type="ECO:0000256" key="2">
    <source>
        <dbReference type="SAM" id="MobiDB-lite"/>
    </source>
</evidence>
<dbReference type="AlphaFoldDB" id="A0A382ESU2"/>
<dbReference type="HAMAP" id="MF_02087">
    <property type="entry name" value="PLP_homeostasis"/>
    <property type="match status" value="1"/>
</dbReference>
<accession>A0A382ESU2</accession>
<protein>
    <recommendedName>
        <fullName evidence="3">Alanine racemase N-terminal domain-containing protein</fullName>
    </recommendedName>
</protein>
<evidence type="ECO:0000313" key="4">
    <source>
        <dbReference type="EMBL" id="SVB53758.1"/>
    </source>
</evidence>
<dbReference type="InterPro" id="IPR029066">
    <property type="entry name" value="PLP-binding_barrel"/>
</dbReference>
<name>A0A382ESU2_9ZZZZ</name>
<dbReference type="GO" id="GO:0030170">
    <property type="term" value="F:pyridoxal phosphate binding"/>
    <property type="evidence" value="ECO:0007669"/>
    <property type="project" value="InterPro"/>
</dbReference>
<sequence>MASSHERAVGNEHPDAPTSLSSHHPIARNLRDIRHRVGVAARAVGRNPDDVRLIAVSKTFGFDQVRMAAHAGQTEFGENRVQEALRKCDEGNELDLRWHLIGHLQTNKVRKVVQPFSWIHSVDRIELLQRLEQVATEQETHLSLLIQVDLAGETTKHGLQPSNLSRILDVAAGCQAVRVRGLMLLPPFEENPEQTRPYFRQLRELRDEVVASGVDRTMLQELSMGMSHDFETAIAEGATMVRVGTAIFGTRTVPVSTV</sequence>
<dbReference type="CDD" id="cd00635">
    <property type="entry name" value="PLPDE_III_YBL036c_like"/>
    <property type="match status" value="1"/>
</dbReference>